<dbReference type="Proteomes" id="UP000681967">
    <property type="component" value="Unassembled WGS sequence"/>
</dbReference>
<sequence>YTGLTTCGRKHLQCYRWIGQRNINNVIQQYEWYWSAKYNEIDLSEFIPIKVNVMTKSVVGPPKVTNQEISFFNYNPRPNSMEVIDSTISKCYRALGPSNNYNYAILRMTLNNDD</sequence>
<protein>
    <submittedName>
        <fullName evidence="2">Uncharacterized protein</fullName>
    </submittedName>
</protein>
<evidence type="ECO:0000313" key="1">
    <source>
        <dbReference type="EMBL" id="CAF5147867.1"/>
    </source>
</evidence>
<reference evidence="2" key="1">
    <citation type="submission" date="2021-02" db="EMBL/GenBank/DDBJ databases">
        <authorList>
            <person name="Nowell W R."/>
        </authorList>
    </citation>
    <scope>NUCLEOTIDE SEQUENCE</scope>
</reference>
<feature type="non-terminal residue" evidence="2">
    <location>
        <position position="1"/>
    </location>
</feature>
<organism evidence="2 3">
    <name type="scientific">Rotaria magnacalcarata</name>
    <dbReference type="NCBI Taxonomy" id="392030"/>
    <lineage>
        <taxon>Eukaryota</taxon>
        <taxon>Metazoa</taxon>
        <taxon>Spiralia</taxon>
        <taxon>Gnathifera</taxon>
        <taxon>Rotifera</taxon>
        <taxon>Eurotatoria</taxon>
        <taxon>Bdelloidea</taxon>
        <taxon>Philodinida</taxon>
        <taxon>Philodinidae</taxon>
        <taxon>Rotaria</taxon>
    </lineage>
</organism>
<accession>A0A8S3JD90</accession>
<evidence type="ECO:0000313" key="3">
    <source>
        <dbReference type="Proteomes" id="UP000681720"/>
    </source>
</evidence>
<name>A0A8S3JD90_9BILA</name>
<comment type="caution">
    <text evidence="2">The sequence shown here is derived from an EMBL/GenBank/DDBJ whole genome shotgun (WGS) entry which is preliminary data.</text>
</comment>
<feature type="non-terminal residue" evidence="2">
    <location>
        <position position="114"/>
    </location>
</feature>
<dbReference type="AlphaFoldDB" id="A0A8S3JD90"/>
<dbReference type="EMBL" id="CAJOBJ010359798">
    <property type="protein sequence ID" value="CAF5217241.1"/>
    <property type="molecule type" value="Genomic_DNA"/>
</dbReference>
<evidence type="ECO:0000313" key="2">
    <source>
        <dbReference type="EMBL" id="CAF5217241.1"/>
    </source>
</evidence>
<dbReference type="Proteomes" id="UP000681720">
    <property type="component" value="Unassembled WGS sequence"/>
</dbReference>
<dbReference type="EMBL" id="CAJOBH010255880">
    <property type="protein sequence ID" value="CAF5147867.1"/>
    <property type="molecule type" value="Genomic_DNA"/>
</dbReference>
<gene>
    <name evidence="1" type="ORF">BYL167_LOCUS71617</name>
    <name evidence="2" type="ORF">GIL414_LOCUS82322</name>
</gene>
<proteinExistence type="predicted"/>